<comment type="caution">
    <text evidence="2">The sequence shown here is derived from an EMBL/GenBank/DDBJ whole genome shotgun (WGS) entry which is preliminary data.</text>
</comment>
<reference evidence="2 3" key="1">
    <citation type="submission" date="2020-08" db="EMBL/GenBank/DDBJ databases">
        <title>A Genomic Blueprint of the Chicken Gut Microbiome.</title>
        <authorList>
            <person name="Gilroy R."/>
            <person name="Ravi A."/>
            <person name="Getino M."/>
            <person name="Pursley I."/>
            <person name="Horton D.L."/>
            <person name="Alikhan N.-F."/>
            <person name="Baker D."/>
            <person name="Gharbi K."/>
            <person name="Hall N."/>
            <person name="Watson M."/>
            <person name="Adriaenssens E.M."/>
            <person name="Foster-Nyarko E."/>
            <person name="Jarju S."/>
            <person name="Secka A."/>
            <person name="Antonio M."/>
            <person name="Oren A."/>
            <person name="Chaudhuri R."/>
            <person name="La Ragione R.M."/>
            <person name="Hildebrand F."/>
            <person name="Pallen M.J."/>
        </authorList>
    </citation>
    <scope>NUCLEOTIDE SEQUENCE [LARGE SCALE GENOMIC DNA]</scope>
    <source>
        <strain evidence="2 3">Sa1CVA4</strain>
    </source>
</reference>
<evidence type="ECO:0000256" key="1">
    <source>
        <dbReference type="SAM" id="MobiDB-lite"/>
    </source>
</evidence>
<gene>
    <name evidence="2" type="ORF">H9628_05835</name>
</gene>
<feature type="compositionally biased region" description="Polar residues" evidence="1">
    <location>
        <begin position="70"/>
        <end position="94"/>
    </location>
</feature>
<evidence type="ECO:0000313" key="2">
    <source>
        <dbReference type="EMBL" id="MBD8017985.1"/>
    </source>
</evidence>
<evidence type="ECO:0008006" key="4">
    <source>
        <dbReference type="Google" id="ProtNLM"/>
    </source>
</evidence>
<name>A0ABR8WLW2_9FLAO</name>
<dbReference type="Proteomes" id="UP000626242">
    <property type="component" value="Unassembled WGS sequence"/>
</dbReference>
<keyword evidence="3" id="KW-1185">Reference proteome</keyword>
<organism evidence="2 3">
    <name type="scientific">Kaistella pullorum</name>
    <dbReference type="NCBI Taxonomy" id="2763074"/>
    <lineage>
        <taxon>Bacteria</taxon>
        <taxon>Pseudomonadati</taxon>
        <taxon>Bacteroidota</taxon>
        <taxon>Flavobacteriia</taxon>
        <taxon>Flavobacteriales</taxon>
        <taxon>Weeksellaceae</taxon>
        <taxon>Chryseobacterium group</taxon>
        <taxon>Kaistella</taxon>
    </lineage>
</organism>
<protein>
    <recommendedName>
        <fullName evidence="4">Lipoprotein</fullName>
    </recommendedName>
</protein>
<sequence length="94" mass="10059">MKKILLSLSFLGLLMSCHKVQEGSNKSVLRMNNVSHEGFPYSADAQGEREKQLAKPVAAETPAIGVKLDSTATTEVQGTKISTEQPTSGQADVK</sequence>
<feature type="region of interest" description="Disordered" evidence="1">
    <location>
        <begin position="39"/>
        <end position="58"/>
    </location>
</feature>
<dbReference type="EMBL" id="JACSPS010000002">
    <property type="protein sequence ID" value="MBD8017985.1"/>
    <property type="molecule type" value="Genomic_DNA"/>
</dbReference>
<dbReference type="RefSeq" id="WP_251833186.1">
    <property type="nucleotide sequence ID" value="NZ_JACSPS010000002.1"/>
</dbReference>
<feature type="region of interest" description="Disordered" evidence="1">
    <location>
        <begin position="69"/>
        <end position="94"/>
    </location>
</feature>
<proteinExistence type="predicted"/>
<accession>A0ABR8WLW2</accession>
<dbReference type="PROSITE" id="PS51257">
    <property type="entry name" value="PROKAR_LIPOPROTEIN"/>
    <property type="match status" value="1"/>
</dbReference>
<evidence type="ECO:0000313" key="3">
    <source>
        <dbReference type="Proteomes" id="UP000626242"/>
    </source>
</evidence>